<keyword evidence="9 14" id="KW-0133">Cell shape</keyword>
<evidence type="ECO:0000256" key="13">
    <source>
        <dbReference type="ARBA" id="ARBA00023316"/>
    </source>
</evidence>
<reference evidence="17 18" key="1">
    <citation type="submission" date="2021-08" db="EMBL/GenBank/DDBJ databases">
        <title>Lysobacter sp. strain CJ11 Genome sequencing and assembly.</title>
        <authorList>
            <person name="Kim I."/>
        </authorList>
    </citation>
    <scope>NUCLEOTIDE SEQUENCE [LARGE SCALE GENOMIC DNA]</scope>
    <source>
        <strain evidence="17 18">CJ11</strain>
    </source>
</reference>
<accession>A0ABX8WR93</accession>
<evidence type="ECO:0000256" key="2">
    <source>
        <dbReference type="ARBA" id="ARBA00004236"/>
    </source>
</evidence>
<keyword evidence="4 14" id="KW-0997">Cell inner membrane</keyword>
<comment type="caution">
    <text evidence="14">Lacks conserved residue(s) required for the propagation of feature annotation.</text>
</comment>
<dbReference type="GO" id="GO:0009002">
    <property type="term" value="F:serine-type D-Ala-D-Ala carboxypeptidase activity"/>
    <property type="evidence" value="ECO:0007669"/>
    <property type="project" value="UniProtKB-EC"/>
</dbReference>
<evidence type="ECO:0000259" key="16">
    <source>
        <dbReference type="Pfam" id="PF03717"/>
    </source>
</evidence>
<keyword evidence="12 14" id="KW-0472">Membrane</keyword>
<comment type="catalytic activity">
    <reaction evidence="14">
        <text>Preferential cleavage: (Ac)2-L-Lys-D-Ala-|-D-Ala. Also transpeptidation of peptidyl-alanyl moieties that are N-acyl substituents of D-alanine.</text>
        <dbReference type="EC" id="3.4.16.4"/>
    </reaction>
</comment>
<dbReference type="SUPFAM" id="SSF56519">
    <property type="entry name" value="Penicillin binding protein dimerisation domain"/>
    <property type="match status" value="1"/>
</dbReference>
<dbReference type="HAMAP" id="MF_02081">
    <property type="entry name" value="MrdA_transpept"/>
    <property type="match status" value="1"/>
</dbReference>
<keyword evidence="8 14" id="KW-0378">Hydrolase</keyword>
<comment type="pathway">
    <text evidence="14">Cell wall biogenesis; peptidoglycan biosynthesis.</text>
</comment>
<protein>
    <recommendedName>
        <fullName evidence="14">Peptidoglycan D,D-transpeptidase MrdA</fullName>
        <ecNumber evidence="14">3.4.16.4</ecNumber>
    </recommendedName>
    <alternativeName>
        <fullName evidence="14">Penicillin-binding protein 2</fullName>
        <shortName evidence="14">PBP-2</shortName>
    </alternativeName>
</protein>
<feature type="domain" description="Penicillin-binding protein dimerisation" evidence="16">
    <location>
        <begin position="66"/>
        <end position="235"/>
    </location>
</feature>
<evidence type="ECO:0000256" key="1">
    <source>
        <dbReference type="ARBA" id="ARBA00004167"/>
    </source>
</evidence>
<evidence type="ECO:0000256" key="11">
    <source>
        <dbReference type="ARBA" id="ARBA00022989"/>
    </source>
</evidence>
<dbReference type="PANTHER" id="PTHR30627:SF2">
    <property type="entry name" value="PEPTIDOGLYCAN D,D-TRANSPEPTIDASE MRDA"/>
    <property type="match status" value="1"/>
</dbReference>
<dbReference type="Proteomes" id="UP000824755">
    <property type="component" value="Chromosome"/>
</dbReference>
<dbReference type="InterPro" id="IPR050515">
    <property type="entry name" value="Beta-lactam/transpept"/>
</dbReference>
<dbReference type="Pfam" id="PF03717">
    <property type="entry name" value="PBP_dimer"/>
    <property type="match status" value="1"/>
</dbReference>
<sequence>MFRERRRPVKNASLEVEQFRRRAFLGFAVVGLCLIALGGWYFKLQVVDHQKYAADSEANRIKPRPIVPGRGLILDRKGRVLADNVPEFRLDVMPEEAGDIDVLLTKLSKVVPLTDDEIAAFKKAREGGRSHRPVPLKLKLTEADISVFEVNRWQFPGVDVVPYFGRVYPYGDLFTHVIGYVGRVDAKDKERLGNLEGAISHVGKSGLERYYEDQLRGKVGYERIETNADGRPLRSLGTEPASAGQDLKLSIDLDLQRAMVQAFGPYEGTGIAIDPRTGEILAMVSLPSFDENLFVNGISHADFKALQDNPSRPQFNRAVLGGVAPGSTIKPFLALAGLDSGVRKPGDTVMSTGMFYLPGSRRGFGDSHRGGHGLTDLRKSIYESVNTYYYKLSLDMGIDLMVDYLDRYGFGKPTGVDLSGEVAGILPSPAWKQKHAKGDRRWYPFETVNASIGQGLWKVTPLQLAQALGGLANGGYLRRPHLVKETRNGPTANWVEMPQPTPTRISTNAANLQVVREGMIGTVHGHGTATNIRSGLTYLIASKTGTAQVVSRRGHAALNPRALPMHLRHRALFEAYAPANDPTIAVVVAVEGGGYGADTAAPIVRKVMDAWINGVMPDGSRIGSAAGATITASTDPRFSDVQASVNGGAP</sequence>
<dbReference type="InterPro" id="IPR001460">
    <property type="entry name" value="PCN-bd_Tpept"/>
</dbReference>
<dbReference type="NCBIfam" id="TIGR03423">
    <property type="entry name" value="pbp2_mrdA"/>
    <property type="match status" value="1"/>
</dbReference>
<dbReference type="EC" id="3.4.16.4" evidence="14"/>
<keyword evidence="3 14" id="KW-1003">Cell membrane</keyword>
<evidence type="ECO:0000256" key="9">
    <source>
        <dbReference type="ARBA" id="ARBA00022960"/>
    </source>
</evidence>
<evidence type="ECO:0000256" key="7">
    <source>
        <dbReference type="ARBA" id="ARBA00022692"/>
    </source>
</evidence>
<dbReference type="PANTHER" id="PTHR30627">
    <property type="entry name" value="PEPTIDOGLYCAN D,D-TRANSPEPTIDASE"/>
    <property type="match status" value="1"/>
</dbReference>
<evidence type="ECO:0000256" key="12">
    <source>
        <dbReference type="ARBA" id="ARBA00023136"/>
    </source>
</evidence>
<gene>
    <name evidence="14 17" type="primary">mrdA</name>
    <name evidence="17" type="ORF">H8L67_02205</name>
</gene>
<dbReference type="Pfam" id="PF00905">
    <property type="entry name" value="Transpeptidase"/>
    <property type="match status" value="1"/>
</dbReference>
<name>A0ABX8WR93_9GAMM</name>
<keyword evidence="7 14" id="KW-0812">Transmembrane</keyword>
<keyword evidence="10 14" id="KW-0573">Peptidoglycan synthesis</keyword>
<feature type="domain" description="Penicillin-binding protein transpeptidase" evidence="15">
    <location>
        <begin position="268"/>
        <end position="609"/>
    </location>
</feature>
<dbReference type="EMBL" id="CP080544">
    <property type="protein sequence ID" value="QYR53346.1"/>
    <property type="molecule type" value="Genomic_DNA"/>
</dbReference>
<evidence type="ECO:0000256" key="8">
    <source>
        <dbReference type="ARBA" id="ARBA00022801"/>
    </source>
</evidence>
<dbReference type="Gene3D" id="3.40.710.10">
    <property type="entry name" value="DD-peptidase/beta-lactamase superfamily"/>
    <property type="match status" value="1"/>
</dbReference>
<dbReference type="Gene3D" id="3.90.1310.10">
    <property type="entry name" value="Penicillin-binding protein 2a (Domain 2)"/>
    <property type="match status" value="1"/>
</dbReference>
<dbReference type="InterPro" id="IPR017790">
    <property type="entry name" value="Penicillin-binding_protein_2"/>
</dbReference>
<dbReference type="InterPro" id="IPR036138">
    <property type="entry name" value="PBP_dimer_sf"/>
</dbReference>
<evidence type="ECO:0000256" key="14">
    <source>
        <dbReference type="HAMAP-Rule" id="MF_02081"/>
    </source>
</evidence>
<dbReference type="SUPFAM" id="SSF56601">
    <property type="entry name" value="beta-lactamase/transpeptidase-like"/>
    <property type="match status" value="1"/>
</dbReference>
<evidence type="ECO:0000256" key="5">
    <source>
        <dbReference type="ARBA" id="ARBA00022645"/>
    </source>
</evidence>
<evidence type="ECO:0000256" key="10">
    <source>
        <dbReference type="ARBA" id="ARBA00022984"/>
    </source>
</evidence>
<evidence type="ECO:0000256" key="4">
    <source>
        <dbReference type="ARBA" id="ARBA00022519"/>
    </source>
</evidence>
<comment type="similarity">
    <text evidence="14">Belongs to the transpeptidase family. MrdA subfamily.</text>
</comment>
<feature type="active site" description="Acyl-ester intermediate" evidence="14">
    <location>
        <position position="327"/>
    </location>
</feature>
<keyword evidence="18" id="KW-1185">Reference proteome</keyword>
<keyword evidence="11 14" id="KW-1133">Transmembrane helix</keyword>
<proteinExistence type="inferred from homology"/>
<organism evidence="17 18">
    <name type="scientific">Lysobacter soyae</name>
    <dbReference type="NCBI Taxonomy" id="2764185"/>
    <lineage>
        <taxon>Bacteria</taxon>
        <taxon>Pseudomonadati</taxon>
        <taxon>Pseudomonadota</taxon>
        <taxon>Gammaproteobacteria</taxon>
        <taxon>Lysobacterales</taxon>
        <taxon>Lysobacteraceae</taxon>
        <taxon>Lysobacter</taxon>
    </lineage>
</organism>
<comment type="function">
    <text evidence="14">Catalyzes cross-linking of the peptidoglycan cell wall.</text>
</comment>
<evidence type="ECO:0000256" key="6">
    <source>
        <dbReference type="ARBA" id="ARBA00022670"/>
    </source>
</evidence>
<evidence type="ECO:0000259" key="15">
    <source>
        <dbReference type="Pfam" id="PF00905"/>
    </source>
</evidence>
<keyword evidence="13 14" id="KW-0961">Cell wall biogenesis/degradation</keyword>
<comment type="subcellular location">
    <subcellularLocation>
        <location evidence="14">Cell inner membrane</location>
        <topology evidence="14">Single-pass membrane protein</topology>
    </subcellularLocation>
    <subcellularLocation>
        <location evidence="2">Cell membrane</location>
    </subcellularLocation>
    <subcellularLocation>
        <location evidence="1">Membrane</location>
        <topology evidence="1">Single-pass membrane protein</topology>
    </subcellularLocation>
</comment>
<evidence type="ECO:0000256" key="3">
    <source>
        <dbReference type="ARBA" id="ARBA00022475"/>
    </source>
</evidence>
<feature type="transmembrane region" description="Helical" evidence="14">
    <location>
        <begin position="23"/>
        <end position="42"/>
    </location>
</feature>
<dbReference type="InterPro" id="IPR012338">
    <property type="entry name" value="Beta-lactam/transpept-like"/>
</dbReference>
<keyword evidence="6 14" id="KW-0645">Protease</keyword>
<evidence type="ECO:0000313" key="18">
    <source>
        <dbReference type="Proteomes" id="UP000824755"/>
    </source>
</evidence>
<dbReference type="Gene3D" id="3.30.1390.30">
    <property type="entry name" value="Penicillin-binding protein 2a, domain 3"/>
    <property type="match status" value="1"/>
</dbReference>
<keyword evidence="5 14" id="KW-0121">Carboxypeptidase</keyword>
<evidence type="ECO:0000313" key="17">
    <source>
        <dbReference type="EMBL" id="QYR53346.1"/>
    </source>
</evidence>
<dbReference type="InterPro" id="IPR005311">
    <property type="entry name" value="PBP_dimer"/>
</dbReference>